<comment type="subcellular location">
    <subcellularLocation>
        <location evidence="1">Membrane</location>
        <topology evidence="1">Single-pass type I membrane protein</topology>
    </subcellularLocation>
</comment>
<keyword evidence="9" id="KW-0675">Receptor</keyword>
<keyword evidence="5" id="KW-0677">Repeat</keyword>
<keyword evidence="8" id="KW-1015">Disulfide bond</keyword>
<dbReference type="Pfam" id="PF18589">
    <property type="entry name" value="ObR_Ig"/>
    <property type="match status" value="2"/>
</dbReference>
<dbReference type="SUPFAM" id="SSF49265">
    <property type="entry name" value="Fibronectin type III"/>
    <property type="match status" value="4"/>
</dbReference>
<evidence type="ECO:0000256" key="11">
    <source>
        <dbReference type="SAM" id="Phobius"/>
    </source>
</evidence>
<feature type="transmembrane region" description="Helical" evidence="11">
    <location>
        <begin position="841"/>
        <end position="863"/>
    </location>
</feature>
<evidence type="ECO:0000256" key="8">
    <source>
        <dbReference type="ARBA" id="ARBA00023157"/>
    </source>
</evidence>
<feature type="domain" description="Fibronectin type-III" evidence="13">
    <location>
        <begin position="541"/>
        <end position="637"/>
    </location>
</feature>
<accession>A0A674JBR5</accession>
<evidence type="ECO:0000256" key="5">
    <source>
        <dbReference type="ARBA" id="ARBA00022737"/>
    </source>
</evidence>
<keyword evidence="3 11" id="KW-0812">Transmembrane</keyword>
<dbReference type="PANTHER" id="PTHR23037:SF44">
    <property type="entry name" value="LEPTIN RECEPTOR"/>
    <property type="match status" value="1"/>
</dbReference>
<dbReference type="FunFam" id="2.60.40.10:FF:000613">
    <property type="entry name" value="Leptin receptor"/>
    <property type="match status" value="1"/>
</dbReference>
<dbReference type="InParanoid" id="A0A674JBR5"/>
<proteinExistence type="inferred from homology"/>
<dbReference type="Pfam" id="PF06328">
    <property type="entry name" value="Lep_receptor_Ig"/>
    <property type="match status" value="1"/>
</dbReference>
<feature type="chain" id="PRO_5025406561" evidence="12">
    <location>
        <begin position="31"/>
        <end position="1165"/>
    </location>
</feature>
<evidence type="ECO:0000259" key="13">
    <source>
        <dbReference type="PROSITE" id="PS50853"/>
    </source>
</evidence>
<dbReference type="PANTHER" id="PTHR23037">
    <property type="entry name" value="CYTOKINE RECEPTOR"/>
    <property type="match status" value="1"/>
</dbReference>
<keyword evidence="4 12" id="KW-0732">Signal</keyword>
<feature type="signal peptide" evidence="12">
    <location>
        <begin position="1"/>
        <end position="30"/>
    </location>
</feature>
<comment type="similarity">
    <text evidence="2">Belongs to the type I cytokine receptor family. Type 2 subfamily.</text>
</comment>
<evidence type="ECO:0000256" key="10">
    <source>
        <dbReference type="ARBA" id="ARBA00023180"/>
    </source>
</evidence>
<keyword evidence="10" id="KW-0325">Glycoprotein</keyword>
<evidence type="ECO:0000256" key="1">
    <source>
        <dbReference type="ARBA" id="ARBA00004479"/>
    </source>
</evidence>
<name>A0A674JBR5_9SAUR</name>
<keyword evidence="7 11" id="KW-0472">Membrane</keyword>
<evidence type="ECO:0000256" key="4">
    <source>
        <dbReference type="ARBA" id="ARBA00022729"/>
    </source>
</evidence>
<evidence type="ECO:0000256" key="3">
    <source>
        <dbReference type="ARBA" id="ARBA00022692"/>
    </source>
</evidence>
<dbReference type="FunFam" id="2.60.40.10:FF:000501">
    <property type="entry name" value="Leptin receptor"/>
    <property type="match status" value="1"/>
</dbReference>
<dbReference type="Gene3D" id="2.60.40.10">
    <property type="entry name" value="Immunoglobulins"/>
    <property type="match status" value="7"/>
</dbReference>
<evidence type="ECO:0000313" key="15">
    <source>
        <dbReference type="Proteomes" id="UP000472274"/>
    </source>
</evidence>
<dbReference type="FunFam" id="2.60.40.10:FF:000494">
    <property type="entry name" value="Leptin receptor"/>
    <property type="match status" value="1"/>
</dbReference>
<feature type="domain" description="Fibronectin type-III" evidence="13">
    <location>
        <begin position="742"/>
        <end position="835"/>
    </location>
</feature>
<evidence type="ECO:0000256" key="7">
    <source>
        <dbReference type="ARBA" id="ARBA00023136"/>
    </source>
</evidence>
<dbReference type="GeneTree" id="ENSGT00730000111209"/>
<dbReference type="CDD" id="cd00063">
    <property type="entry name" value="FN3"/>
    <property type="match status" value="2"/>
</dbReference>
<evidence type="ECO:0000256" key="9">
    <source>
        <dbReference type="ARBA" id="ARBA00023170"/>
    </source>
</evidence>
<feature type="domain" description="Fibronectin type-III" evidence="13">
    <location>
        <begin position="240"/>
        <end position="334"/>
    </location>
</feature>
<evidence type="ECO:0000313" key="14">
    <source>
        <dbReference type="Ensembl" id="ENSTMTP00000016899.1"/>
    </source>
</evidence>
<sequence>KYHLLLDLIFVTHFLHSFFVFPDFIRMAVAHCMVHQIPASSFMLPCMSPNETSVIPLTAGVVASGPGLHGEHGTAETNSLVLVAEESFLCCLWGETHANCSLYTAGMETKKFTSSEISSLAPQQTDLSWNIQCWTKGDLELFVCILKLSNKKSYLNGEFKINLLYVLSELSLEDMSTGSLKGNFMVTPCNCNGSDKYECHIPSLKLNYTYITWLNIINGVTLLQSPLMSVRPINIVKPEPPLNLRLEMTDKGQLKICWSNPVLTPYPLQYEVKFSGNATQNAWQVVEIVIETSLIIGNMLVGSSYLVQVRCKSLHGPGFWSDWSTPYNLNTEDVMYFPPKILTSVGSNVSFHCLYNDKNKMILSKKIVWWLNLAEEIPERQYTLVNDRVSRVTLFNLSATKPRGKFFYNALYCCNQNRECHHRYAELYVVDVNINITCETDGYLTKMTCRWSANTNTLLVGSSLQLKYYRNSIYCSDFPSIPPKSEAKECHLQRNHYYECTFQPIFLLSGYTLWIEIKHQLGTLESPPTCVIPADVVKPFPPSNVKAEITKNVGLLNVNWTNPAFPNSDLKFQIRYSVNREEILWEIFEVSNAPTRSVMIKVLDLCVVYIVQVRCSGLDGLGYWSDWSKPAYTIVQDIQAPLRGPEFWRVINEDPIRKQKNVTLVWKPLMKNYSLCSVCGYIVKHHTSENITWTEYVTNGTTYTYPWTEDADTITILAVNSVGASSMNFNLTLSQQMSTVNIVQSLSAYPVNSSCVILTWTLSPQMYVITSFVIEWKNLNEEEQMKWIQVAPNISKYYIYDHFILIEKYQFSLYPISPEGVGNPKTTDEFIKDRSEKRNDAGLYVILPIVISSFVLLLGTLLISQQRMKKLFWEDVPNPKNCSWAQGVNFQKPETFEHLFIKHPEAISFGPLLLEPEIVLEDINVAKALKSEDKQDLLAVDSMFTTIQDSEHDSACSSSHFSNSLFESSHDDKVSEGITRQSNIKYATIISNCKSSGLYEEQKNLSGSFNGCFLGEDSLVTDPFSRSWEVGNQAFLILPDQHPSQASKTISLSVVSSEGFSEPSDHDDTFSDGDSPERSLYYLGLTSIKKNENDIFLTENSRVMCHLHTNGLFKDMGFLQDTSSDLNPFIKNSLKYENSVKTFVPYMPQFQATTIKLQETTETKT</sequence>
<dbReference type="AlphaFoldDB" id="A0A674JBR5"/>
<dbReference type="InterPro" id="IPR041182">
    <property type="entry name" value="LEP-R_IGD"/>
</dbReference>
<dbReference type="GO" id="GO:0004896">
    <property type="term" value="F:cytokine receptor activity"/>
    <property type="evidence" value="ECO:0007669"/>
    <property type="project" value="InterPro"/>
</dbReference>
<dbReference type="GO" id="GO:0009897">
    <property type="term" value="C:external side of plasma membrane"/>
    <property type="evidence" value="ECO:0007669"/>
    <property type="project" value="TreeGrafter"/>
</dbReference>
<dbReference type="InterPro" id="IPR010457">
    <property type="entry name" value="IgC2-like_lig-bd"/>
</dbReference>
<dbReference type="Proteomes" id="UP000472274">
    <property type="component" value="Unplaced"/>
</dbReference>
<dbReference type="FunFam" id="2.60.40.10:FF:000568">
    <property type="entry name" value="Leptin receptor"/>
    <property type="match status" value="1"/>
</dbReference>
<reference evidence="14" key="1">
    <citation type="submission" date="2025-08" db="UniProtKB">
        <authorList>
            <consortium name="Ensembl"/>
        </authorList>
    </citation>
    <scope>IDENTIFICATION</scope>
</reference>
<dbReference type="InterPro" id="IPR013783">
    <property type="entry name" value="Ig-like_fold"/>
</dbReference>
<dbReference type="Ensembl" id="ENSTMTT00000017496.1">
    <property type="protein sequence ID" value="ENSTMTP00000016899.1"/>
    <property type="gene ID" value="ENSTMTG00000011103.1"/>
</dbReference>
<gene>
    <name evidence="14" type="primary">LOC112115937</name>
</gene>
<dbReference type="PROSITE" id="PS01353">
    <property type="entry name" value="HEMATOPO_REC_L_F2"/>
    <property type="match status" value="1"/>
</dbReference>
<keyword evidence="6 11" id="KW-1133">Transmembrane helix</keyword>
<reference evidence="14" key="2">
    <citation type="submission" date="2025-09" db="UniProtKB">
        <authorList>
            <consortium name="Ensembl"/>
        </authorList>
    </citation>
    <scope>IDENTIFICATION</scope>
</reference>
<evidence type="ECO:0000256" key="12">
    <source>
        <dbReference type="SAM" id="SignalP"/>
    </source>
</evidence>
<keyword evidence="15" id="KW-1185">Reference proteome</keyword>
<dbReference type="InterPro" id="IPR036116">
    <property type="entry name" value="FN3_sf"/>
</dbReference>
<dbReference type="SMART" id="SM00060">
    <property type="entry name" value="FN3"/>
    <property type="match status" value="3"/>
</dbReference>
<dbReference type="InterPro" id="IPR003961">
    <property type="entry name" value="FN3_dom"/>
</dbReference>
<organism evidence="14 15">
    <name type="scientific">Terrapene triunguis</name>
    <name type="common">Three-toed box turtle</name>
    <dbReference type="NCBI Taxonomy" id="2587831"/>
    <lineage>
        <taxon>Eukaryota</taxon>
        <taxon>Metazoa</taxon>
        <taxon>Chordata</taxon>
        <taxon>Craniata</taxon>
        <taxon>Vertebrata</taxon>
        <taxon>Euteleostomi</taxon>
        <taxon>Archelosauria</taxon>
        <taxon>Testudinata</taxon>
        <taxon>Testudines</taxon>
        <taxon>Cryptodira</taxon>
        <taxon>Durocryptodira</taxon>
        <taxon>Testudinoidea</taxon>
        <taxon>Emydidae</taxon>
        <taxon>Terrapene</taxon>
    </lineage>
</organism>
<evidence type="ECO:0000256" key="2">
    <source>
        <dbReference type="ARBA" id="ARBA00008921"/>
    </source>
</evidence>
<evidence type="ECO:0000256" key="6">
    <source>
        <dbReference type="ARBA" id="ARBA00022989"/>
    </source>
</evidence>
<dbReference type="InterPro" id="IPR003529">
    <property type="entry name" value="Hematopoietin_rcpt_Gp130_CS"/>
</dbReference>
<dbReference type="PROSITE" id="PS50853">
    <property type="entry name" value="FN3"/>
    <property type="match status" value="3"/>
</dbReference>
<protein>
    <submittedName>
        <fullName evidence="14">Leptin receptor</fullName>
    </submittedName>
</protein>